<gene>
    <name evidence="8" type="ORF">P879_10646</name>
</gene>
<dbReference type="Pfam" id="PF00682">
    <property type="entry name" value="HMGL-like"/>
    <property type="match status" value="1"/>
</dbReference>
<dbReference type="PANTHER" id="PTHR42738">
    <property type="entry name" value="HYDROXYMETHYLGLUTARYL-COA LYASE"/>
    <property type="match status" value="1"/>
</dbReference>
<accession>A0A8T0DE53</accession>
<proteinExistence type="inferred from homology"/>
<name>A0A8T0DE53_9TREM</name>
<dbReference type="Proteomes" id="UP000699462">
    <property type="component" value="Unassembled WGS sequence"/>
</dbReference>
<dbReference type="PANTHER" id="PTHR42738:SF7">
    <property type="entry name" value="HYDROXYMETHYLGLUTARYL-COA LYASE"/>
    <property type="match status" value="1"/>
</dbReference>
<protein>
    <recommendedName>
        <fullName evidence="3">hydroxymethylglutaryl-CoA lyase</fullName>
        <ecNumber evidence="3">4.1.3.4</ecNumber>
    </recommendedName>
</protein>
<comment type="catalytic activity">
    <reaction evidence="6">
        <text>(3S)-3-hydroxy-3-methylglutaryl-CoA = acetoacetate + acetyl-CoA</text>
        <dbReference type="Rhea" id="RHEA:24404"/>
        <dbReference type="ChEBI" id="CHEBI:13705"/>
        <dbReference type="ChEBI" id="CHEBI:43074"/>
        <dbReference type="ChEBI" id="CHEBI:57288"/>
        <dbReference type="EC" id="4.1.3.4"/>
    </reaction>
</comment>
<dbReference type="EMBL" id="JTDF01007177">
    <property type="protein sequence ID" value="KAF8565194.1"/>
    <property type="molecule type" value="Genomic_DNA"/>
</dbReference>
<dbReference type="GO" id="GO:0006552">
    <property type="term" value="P:L-leucine catabolic process"/>
    <property type="evidence" value="ECO:0007669"/>
    <property type="project" value="TreeGrafter"/>
</dbReference>
<dbReference type="InterPro" id="IPR000891">
    <property type="entry name" value="PYR_CT"/>
</dbReference>
<dbReference type="InterPro" id="IPR043594">
    <property type="entry name" value="HMGL"/>
</dbReference>
<feature type="domain" description="Pyruvate carboxyltransferase" evidence="7">
    <location>
        <begin position="24"/>
        <end position="298"/>
    </location>
</feature>
<evidence type="ECO:0000256" key="5">
    <source>
        <dbReference type="ARBA" id="ARBA00023239"/>
    </source>
</evidence>
<dbReference type="Gene3D" id="3.20.20.70">
    <property type="entry name" value="Aldolase class I"/>
    <property type="match status" value="1"/>
</dbReference>
<dbReference type="EC" id="4.1.3.4" evidence="3"/>
<evidence type="ECO:0000259" key="7">
    <source>
        <dbReference type="PROSITE" id="PS50991"/>
    </source>
</evidence>
<keyword evidence="9" id="KW-1185">Reference proteome</keyword>
<comment type="pathway">
    <text evidence="1">Metabolic intermediate metabolism; (S)-3-hydroxy-3-methylglutaryl-CoA degradation; acetoacetate from (S)-3-hydroxy-3-methylglutaryl-CoA: step 1/1.</text>
</comment>
<evidence type="ECO:0000256" key="6">
    <source>
        <dbReference type="ARBA" id="ARBA00049877"/>
    </source>
</evidence>
<evidence type="ECO:0000256" key="4">
    <source>
        <dbReference type="ARBA" id="ARBA00022723"/>
    </source>
</evidence>
<dbReference type="GO" id="GO:0046872">
    <property type="term" value="F:metal ion binding"/>
    <property type="evidence" value="ECO:0007669"/>
    <property type="project" value="UniProtKB-KW"/>
</dbReference>
<evidence type="ECO:0000256" key="2">
    <source>
        <dbReference type="ARBA" id="ARBA00009405"/>
    </source>
</evidence>
<dbReference type="AlphaFoldDB" id="A0A8T0DE53"/>
<keyword evidence="5" id="KW-0456">Lyase</keyword>
<comment type="similarity">
    <text evidence="2">Belongs to the HMG-CoA lyase family.</text>
</comment>
<evidence type="ECO:0000313" key="8">
    <source>
        <dbReference type="EMBL" id="KAF8565194.1"/>
    </source>
</evidence>
<keyword evidence="4" id="KW-0479">Metal-binding</keyword>
<evidence type="ECO:0000313" key="9">
    <source>
        <dbReference type="Proteomes" id="UP000699462"/>
    </source>
</evidence>
<organism evidence="8 9">
    <name type="scientific">Paragonimus westermani</name>
    <dbReference type="NCBI Taxonomy" id="34504"/>
    <lineage>
        <taxon>Eukaryota</taxon>
        <taxon>Metazoa</taxon>
        <taxon>Spiralia</taxon>
        <taxon>Lophotrochozoa</taxon>
        <taxon>Platyhelminthes</taxon>
        <taxon>Trematoda</taxon>
        <taxon>Digenea</taxon>
        <taxon>Plagiorchiida</taxon>
        <taxon>Troglotremata</taxon>
        <taxon>Troglotrematidae</taxon>
        <taxon>Paragonimus</taxon>
    </lineage>
</organism>
<comment type="caution">
    <text evidence="8">The sequence shown here is derived from an EMBL/GenBank/DDBJ whole genome shotgun (WGS) entry which is preliminary data.</text>
</comment>
<evidence type="ECO:0000256" key="3">
    <source>
        <dbReference type="ARBA" id="ARBA00012910"/>
    </source>
</evidence>
<dbReference type="CDD" id="cd07938">
    <property type="entry name" value="DRE_TIM_HMGL"/>
    <property type="match status" value="1"/>
</dbReference>
<dbReference type="GO" id="GO:0046951">
    <property type="term" value="P:ketone body biosynthetic process"/>
    <property type="evidence" value="ECO:0007669"/>
    <property type="project" value="TreeGrafter"/>
</dbReference>
<evidence type="ECO:0000256" key="1">
    <source>
        <dbReference type="ARBA" id="ARBA00005143"/>
    </source>
</evidence>
<dbReference type="FunFam" id="3.20.20.70:FF:000071">
    <property type="entry name" value="Hydroxymethylglutaryl-CoA lyase"/>
    <property type="match status" value="1"/>
</dbReference>
<dbReference type="PROSITE" id="PS50991">
    <property type="entry name" value="PYR_CT"/>
    <property type="match status" value="1"/>
</dbReference>
<dbReference type="SUPFAM" id="SSF51569">
    <property type="entry name" value="Aldolase"/>
    <property type="match status" value="1"/>
</dbReference>
<dbReference type="InterPro" id="IPR013785">
    <property type="entry name" value="Aldolase_TIM"/>
</dbReference>
<dbReference type="OrthoDB" id="1905920at2759"/>
<sequence>MVIYKQNPTRLLVYRGFATVKGTIKLVEVGPRDGLQNEKTIIPTDTKIALVNKLTSAGLSHIEVSSFVNPKWVPQLADASQVFQHIQRNPNTKYSALVPNTKGMLQAIKARPDEVAIFAAASETFSKRNINCSIGESLKRFDKVLELAKHHQIPVRGYISCVLGCPYEKSISPDAVARLTSQLWDHGCYEISLGDTIGVGTPESMDRLLSVLLDRVGVCPREALAVHCHETGGKALENISVALDRYGVRVVDSAVGGLGGCPYAGPGAPGNVSTEAVLTHLTNKGYTFSAPINTVEIFNVSAFVNCVVMTESTEFNVATMFKFRNFLSSSRDDHEPLDEVLVEMDNRIMRK</sequence>
<dbReference type="GO" id="GO:0004419">
    <property type="term" value="F:hydroxymethylglutaryl-CoA lyase activity"/>
    <property type="evidence" value="ECO:0007669"/>
    <property type="project" value="UniProtKB-EC"/>
</dbReference>
<dbReference type="NCBIfam" id="NF004283">
    <property type="entry name" value="PRK05692.1"/>
    <property type="match status" value="1"/>
</dbReference>
<reference evidence="8 9" key="1">
    <citation type="submission" date="2019-07" db="EMBL/GenBank/DDBJ databases">
        <title>Annotation for the trematode Paragonimus westermani.</title>
        <authorList>
            <person name="Choi Y.-J."/>
        </authorList>
    </citation>
    <scope>NUCLEOTIDE SEQUENCE [LARGE SCALE GENOMIC DNA]</scope>
    <source>
        <strain evidence="8">180907_Pwestermani</strain>
    </source>
</reference>